<evidence type="ECO:0000256" key="1">
    <source>
        <dbReference type="ARBA" id="ARBA00007430"/>
    </source>
</evidence>
<feature type="transmembrane region" description="Helical" evidence="3">
    <location>
        <begin position="76"/>
        <end position="96"/>
    </location>
</feature>
<organism evidence="5 6">
    <name type="scientific">Bauldia litoralis</name>
    <dbReference type="NCBI Taxonomy" id="665467"/>
    <lineage>
        <taxon>Bacteria</taxon>
        <taxon>Pseudomonadati</taxon>
        <taxon>Pseudomonadota</taxon>
        <taxon>Alphaproteobacteria</taxon>
        <taxon>Hyphomicrobiales</taxon>
        <taxon>Kaistiaceae</taxon>
        <taxon>Bauldia</taxon>
    </lineage>
</organism>
<keyword evidence="6" id="KW-1185">Reference proteome</keyword>
<keyword evidence="3" id="KW-0812">Transmembrane</keyword>
<evidence type="ECO:0000259" key="4">
    <source>
        <dbReference type="Pfam" id="PF02719"/>
    </source>
</evidence>
<dbReference type="CDD" id="cd05237">
    <property type="entry name" value="UDP_invert_4-6DH_SDR_e"/>
    <property type="match status" value="1"/>
</dbReference>
<dbReference type="PANTHER" id="PTHR43318">
    <property type="entry name" value="UDP-N-ACETYLGLUCOSAMINE 4,6-DEHYDRATASE"/>
    <property type="match status" value="1"/>
</dbReference>
<protein>
    <submittedName>
        <fullName evidence="5">O-antigen biosynthesis protein WbqV</fullName>
    </submittedName>
</protein>
<evidence type="ECO:0000256" key="3">
    <source>
        <dbReference type="SAM" id="Phobius"/>
    </source>
</evidence>
<dbReference type="InterPro" id="IPR003869">
    <property type="entry name" value="Polysac_CapD-like"/>
</dbReference>
<evidence type="ECO:0000256" key="2">
    <source>
        <dbReference type="SAM" id="MobiDB-lite"/>
    </source>
</evidence>
<feature type="transmembrane region" description="Helical" evidence="3">
    <location>
        <begin position="12"/>
        <end position="33"/>
    </location>
</feature>
<sequence length="664" mass="71207">MYSIRKPTLRTGLIMLHDLAVTVLALLGSFYLHFEPSALDERWPLLRFVLPAFVLLAAIVYAMFNLDRPGWRFASMSDLTNIIAAAAVLASALLLLDYVLVAPNVYGGYFFGKKTIVIYFLLQTALLGGPRLAYRVFHEHGIRKPAGGNVAAATLLLGNIRDAETLLRAYEFEAASGLRVVGILSPSRADQRRSVRGVKVLGALDDLESVAAALKARGTTVKHVVFTPSAFLDDSPSEAIFAASRRLDIATSRALPPDSSLSFRLAPISPEELILRPVIGIDATLAKRAVRGRAVVVTGGGGSIGAEICRRVVELGGERLLVVENSEPALHAIVEELSRLTTGCRIEGHLADIRDRDRMFVLFAAFRPGLVFHAAALKHVPILERDWSEAVKTNVLGSINVTDAAVAAEAEALVMISTDKAVKPVSVLGATKRFAEMYCQALDAEISARNGKRRYPSRLIAVRFGNVVGSNGSVVPKFRAQIEAGGPVTVTHPDMVRYFMTIREACDLVLSAACHATTEPLGGVSVYVLNMGQPISIVALANRLIRLSGLEPGRDIEVVFTGIRPGERLKETLFEPDNPQFEIGVAGVVAARPVFPPAATIRDALDSVRQALISDPANVMDRIRRVVGTTNDEAASAASLLPTGDTAPDAGDHDEPGVGGMAAR</sequence>
<dbReference type="Gene3D" id="3.40.50.720">
    <property type="entry name" value="NAD(P)-binding Rossmann-like Domain"/>
    <property type="match status" value="1"/>
</dbReference>
<evidence type="ECO:0000313" key="6">
    <source>
        <dbReference type="Proteomes" id="UP000199071"/>
    </source>
</evidence>
<keyword evidence="3" id="KW-1133">Transmembrane helix</keyword>
<reference evidence="5 6" key="1">
    <citation type="submission" date="2016-10" db="EMBL/GenBank/DDBJ databases">
        <authorList>
            <person name="de Groot N.N."/>
        </authorList>
    </citation>
    <scope>NUCLEOTIDE SEQUENCE [LARGE SCALE GENOMIC DNA]</scope>
    <source>
        <strain evidence="5 6">ATCC 35022</strain>
    </source>
</reference>
<feature type="region of interest" description="Disordered" evidence="2">
    <location>
        <begin position="636"/>
        <end position="664"/>
    </location>
</feature>
<proteinExistence type="inferred from homology"/>
<accession>A0A1G6CVE3</accession>
<feature type="domain" description="Polysaccharide biosynthesis protein CapD-like" evidence="4">
    <location>
        <begin position="295"/>
        <end position="577"/>
    </location>
</feature>
<comment type="similarity">
    <text evidence="1">Belongs to the polysaccharide synthase family.</text>
</comment>
<gene>
    <name evidence="5" type="ORF">SAMN02982931_02798</name>
</gene>
<dbReference type="InterPro" id="IPR051203">
    <property type="entry name" value="Polysaccharide_Synthase-Rel"/>
</dbReference>
<name>A0A1G6CVE3_9HYPH</name>
<dbReference type="InterPro" id="IPR036291">
    <property type="entry name" value="NAD(P)-bd_dom_sf"/>
</dbReference>
<dbReference type="STRING" id="665467.SAMN02982931_02798"/>
<dbReference type="SUPFAM" id="SSF51735">
    <property type="entry name" value="NAD(P)-binding Rossmann-fold domains"/>
    <property type="match status" value="1"/>
</dbReference>
<keyword evidence="3" id="KW-0472">Membrane</keyword>
<dbReference type="Pfam" id="PF02719">
    <property type="entry name" value="Polysacc_synt_2"/>
    <property type="match status" value="1"/>
</dbReference>
<dbReference type="AlphaFoldDB" id="A0A1G6CVE3"/>
<dbReference type="EMBL" id="FMXQ01000005">
    <property type="protein sequence ID" value="SDB36821.1"/>
    <property type="molecule type" value="Genomic_DNA"/>
</dbReference>
<feature type="transmembrane region" description="Helical" evidence="3">
    <location>
        <begin position="45"/>
        <end position="64"/>
    </location>
</feature>
<evidence type="ECO:0000313" key="5">
    <source>
        <dbReference type="EMBL" id="SDB36821.1"/>
    </source>
</evidence>
<dbReference type="Proteomes" id="UP000199071">
    <property type="component" value="Unassembled WGS sequence"/>
</dbReference>
<dbReference type="PANTHER" id="PTHR43318:SF1">
    <property type="entry name" value="POLYSACCHARIDE BIOSYNTHESIS PROTEIN EPSC-RELATED"/>
    <property type="match status" value="1"/>
</dbReference>